<keyword evidence="3" id="KW-0547">Nucleotide-binding</keyword>
<dbReference type="Pfam" id="PF00536">
    <property type="entry name" value="SAM_1"/>
    <property type="match status" value="1"/>
</dbReference>
<dbReference type="PANTHER" id="PTHR44329">
    <property type="entry name" value="SERINE/THREONINE-PROTEIN KINASE TNNI3K-RELATED"/>
    <property type="match status" value="1"/>
</dbReference>
<dbReference type="InterPro" id="IPR013761">
    <property type="entry name" value="SAM/pointed_sf"/>
</dbReference>
<name>A0A9J6G354_HAELO</name>
<evidence type="ECO:0000259" key="8">
    <source>
        <dbReference type="PROSITE" id="PS50011"/>
    </source>
</evidence>
<protein>
    <recommendedName>
        <fullName evidence="12">Mitogen-activated protein kinase kinase kinase</fullName>
    </recommendedName>
</protein>
<evidence type="ECO:0000256" key="6">
    <source>
        <dbReference type="SAM" id="Coils"/>
    </source>
</evidence>
<dbReference type="OrthoDB" id="339325at2759"/>
<feature type="region of interest" description="Disordered" evidence="7">
    <location>
        <begin position="1"/>
        <end position="65"/>
    </location>
</feature>
<accession>A0A9J6G354</accession>
<evidence type="ECO:0000256" key="5">
    <source>
        <dbReference type="ARBA" id="ARBA00022840"/>
    </source>
</evidence>
<evidence type="ECO:0000256" key="2">
    <source>
        <dbReference type="ARBA" id="ARBA00022679"/>
    </source>
</evidence>
<dbReference type="InterPro" id="IPR001245">
    <property type="entry name" value="Ser-Thr/Tyr_kinase_cat_dom"/>
</dbReference>
<dbReference type="Gene3D" id="3.30.200.20">
    <property type="entry name" value="Phosphorylase Kinase, domain 1"/>
    <property type="match status" value="1"/>
</dbReference>
<dbReference type="SUPFAM" id="SSF47769">
    <property type="entry name" value="SAM/Pointed domain"/>
    <property type="match status" value="1"/>
</dbReference>
<dbReference type="GO" id="GO:0006950">
    <property type="term" value="P:response to stress"/>
    <property type="evidence" value="ECO:0007669"/>
    <property type="project" value="UniProtKB-ARBA"/>
</dbReference>
<dbReference type="PROSITE" id="PS50105">
    <property type="entry name" value="SAM_DOMAIN"/>
    <property type="match status" value="1"/>
</dbReference>
<feature type="domain" description="Protein kinase" evidence="8">
    <location>
        <begin position="89"/>
        <end position="336"/>
    </location>
</feature>
<evidence type="ECO:0000256" key="1">
    <source>
        <dbReference type="ARBA" id="ARBA00022527"/>
    </source>
</evidence>
<feature type="coiled-coil region" evidence="6">
    <location>
        <begin position="341"/>
        <end position="378"/>
    </location>
</feature>
<comment type="caution">
    <text evidence="10">The sequence shown here is derived from an EMBL/GenBank/DDBJ whole genome shotgun (WGS) entry which is preliminary data.</text>
</comment>
<dbReference type="Gene3D" id="1.10.510.10">
    <property type="entry name" value="Transferase(Phosphotransferase) domain 1"/>
    <property type="match status" value="1"/>
</dbReference>
<dbReference type="PANTHER" id="PTHR44329:SF288">
    <property type="entry name" value="MITOGEN-ACTIVATED PROTEIN KINASE KINASE KINASE 20"/>
    <property type="match status" value="1"/>
</dbReference>
<dbReference type="GO" id="GO:0004674">
    <property type="term" value="F:protein serine/threonine kinase activity"/>
    <property type="evidence" value="ECO:0007669"/>
    <property type="project" value="UniProtKB-KW"/>
</dbReference>
<dbReference type="Gene3D" id="1.10.150.50">
    <property type="entry name" value="Transcription Factor, Ets-1"/>
    <property type="match status" value="1"/>
</dbReference>
<evidence type="ECO:0000256" key="7">
    <source>
        <dbReference type="SAM" id="MobiDB-lite"/>
    </source>
</evidence>
<dbReference type="SMART" id="SM00454">
    <property type="entry name" value="SAM"/>
    <property type="match status" value="1"/>
</dbReference>
<evidence type="ECO:0000313" key="10">
    <source>
        <dbReference type="EMBL" id="KAH9369954.1"/>
    </source>
</evidence>
<keyword evidence="6" id="KW-0175">Coiled coil</keyword>
<dbReference type="InterPro" id="IPR001660">
    <property type="entry name" value="SAM"/>
</dbReference>
<keyword evidence="1" id="KW-0723">Serine/threonine-protein kinase</keyword>
<sequence length="1004" mass="110342">MAAESGGAAATLVPSQAEESTLVPSQVEESSLDLSLNQQTLPTSEEFAEDERSNDGSASWQDGSELTTECANSESSLCPPFLEVDFADLHFYERCGGGAFGSVYRASWKSQGLQVAVKKLLVLEKEAQVLSVLSHKNIIKFYGAATKAPNFCIVTEYAEHGSLYAFLAMQENDSMLSFGQILLWSIQIASGMHYLHEEAPIKVIHRDLKSKNVVICSDYTCKICDFGASRFLGATTRMSLAGTLPWMAPEVIQCLPSSETCDVWSFGVVLWELLTHEVPFKGIEGFQVAWAVVEKEERLTIPSTCPAAFANLMSACWKTDPKVSLHPEHCDAHEHCGTVLVQEIESTLELMKRAERDLSQKQKQLEEWESRLQQKEQLLERRRGCMELYVHDVNTWTVDHVFLWVQQLGCDEATKDLEQYAELFRSQQIAGKLLLLLTVEHLKDMGIAALGHRLALMDEIEKLAMENRRKFESSQREVSPVLKVTTLSVLMKPCFFWGGKKKRKRPVVELITDAATVCDSNEHLQSHPLSLPPSHQSTSHHGHSSSPFGSSALGSTSFASLAASFGSSLGSRLSSSVRRPPSSAEQGGLVRLTLLFGSHVRLGGGPREHKWKAFVELDTGETHSASDAAAHCISDVTFECAQSGLFLTRIAQPPFVMDRWCIGITPEMVVTCVVNYALCVVEPRFTLLSHQVRPEGGVPEQTEVVLRLGSPPPYRRQDGPLSRREAHSAPARARRLSEDLLPEAWRQRGSLFGSFSPTRRPTHRRSRSGGDGCWGASSVLSAAARSGSPLSSFASRRLLATGRDLSSDEEEESLAHLASELGAGGSTASARRSRLKDHRCHRLSFSLHHSSSEDSLSDHGTSSLRSHSLAEKVASGLAGSCPRSEEERHRRNSTPTRRRDPKKYRHSMSDSGFASSDASRQVLRVEKCHVKLKSGGDLPADQAELDLGLGSSLGSGLSSGLNRLSFSLETDGFRLGGRERRLGGLLDRVAGNIGWRRMGYDGSM</sequence>
<organism evidence="10 11">
    <name type="scientific">Haemaphysalis longicornis</name>
    <name type="common">Bush tick</name>
    <dbReference type="NCBI Taxonomy" id="44386"/>
    <lineage>
        <taxon>Eukaryota</taxon>
        <taxon>Metazoa</taxon>
        <taxon>Ecdysozoa</taxon>
        <taxon>Arthropoda</taxon>
        <taxon>Chelicerata</taxon>
        <taxon>Arachnida</taxon>
        <taxon>Acari</taxon>
        <taxon>Parasitiformes</taxon>
        <taxon>Ixodida</taxon>
        <taxon>Ixodoidea</taxon>
        <taxon>Ixodidae</taxon>
        <taxon>Haemaphysalinae</taxon>
        <taxon>Haemaphysalis</taxon>
    </lineage>
</organism>
<keyword evidence="4" id="KW-0418">Kinase</keyword>
<feature type="domain" description="SAM" evidence="9">
    <location>
        <begin position="396"/>
        <end position="466"/>
    </location>
</feature>
<feature type="region of interest" description="Disordered" evidence="7">
    <location>
        <begin position="524"/>
        <end position="548"/>
    </location>
</feature>
<feature type="compositionally biased region" description="Low complexity" evidence="7">
    <location>
        <begin position="526"/>
        <end position="537"/>
    </location>
</feature>
<dbReference type="InterPro" id="IPR008271">
    <property type="entry name" value="Ser/Thr_kinase_AS"/>
</dbReference>
<feature type="region of interest" description="Disordered" evidence="7">
    <location>
        <begin position="874"/>
        <end position="917"/>
    </location>
</feature>
<feature type="region of interest" description="Disordered" evidence="7">
    <location>
        <begin position="709"/>
        <end position="734"/>
    </location>
</feature>
<feature type="region of interest" description="Disordered" evidence="7">
    <location>
        <begin position="848"/>
        <end position="867"/>
    </location>
</feature>
<evidence type="ECO:0000313" key="11">
    <source>
        <dbReference type="Proteomes" id="UP000821853"/>
    </source>
</evidence>
<feature type="compositionally biased region" description="Polar residues" evidence="7">
    <location>
        <begin position="55"/>
        <end position="65"/>
    </location>
</feature>
<dbReference type="InterPro" id="IPR051681">
    <property type="entry name" value="Ser/Thr_Kinases-Pseudokinases"/>
</dbReference>
<proteinExistence type="predicted"/>
<evidence type="ECO:0000259" key="9">
    <source>
        <dbReference type="PROSITE" id="PS50105"/>
    </source>
</evidence>
<dbReference type="EMBL" id="JABSTR010000005">
    <property type="protein sequence ID" value="KAH9369954.1"/>
    <property type="molecule type" value="Genomic_DNA"/>
</dbReference>
<dbReference type="VEuPathDB" id="VectorBase:HLOH_057768"/>
<evidence type="ECO:0000256" key="3">
    <source>
        <dbReference type="ARBA" id="ARBA00022741"/>
    </source>
</evidence>
<dbReference type="GO" id="GO:0005737">
    <property type="term" value="C:cytoplasm"/>
    <property type="evidence" value="ECO:0007669"/>
    <property type="project" value="TreeGrafter"/>
</dbReference>
<feature type="compositionally biased region" description="Basic and acidic residues" evidence="7">
    <location>
        <begin position="715"/>
        <end position="727"/>
    </location>
</feature>
<dbReference type="GO" id="GO:0005524">
    <property type="term" value="F:ATP binding"/>
    <property type="evidence" value="ECO:0007669"/>
    <property type="project" value="UniProtKB-KW"/>
</dbReference>
<evidence type="ECO:0008006" key="12">
    <source>
        <dbReference type="Google" id="ProtNLM"/>
    </source>
</evidence>
<keyword evidence="2" id="KW-0808">Transferase</keyword>
<evidence type="ECO:0000256" key="4">
    <source>
        <dbReference type="ARBA" id="ARBA00022777"/>
    </source>
</evidence>
<dbReference type="PRINTS" id="PR00109">
    <property type="entry name" value="TYRKINASE"/>
</dbReference>
<gene>
    <name evidence="10" type="ORF">HPB48_001831</name>
</gene>
<reference evidence="10 11" key="1">
    <citation type="journal article" date="2020" name="Cell">
        <title>Large-Scale Comparative Analyses of Tick Genomes Elucidate Their Genetic Diversity and Vector Capacities.</title>
        <authorList>
            <consortium name="Tick Genome and Microbiome Consortium (TIGMIC)"/>
            <person name="Jia N."/>
            <person name="Wang J."/>
            <person name="Shi W."/>
            <person name="Du L."/>
            <person name="Sun Y."/>
            <person name="Zhan W."/>
            <person name="Jiang J.F."/>
            <person name="Wang Q."/>
            <person name="Zhang B."/>
            <person name="Ji P."/>
            <person name="Bell-Sakyi L."/>
            <person name="Cui X.M."/>
            <person name="Yuan T.T."/>
            <person name="Jiang B.G."/>
            <person name="Yang W.F."/>
            <person name="Lam T.T."/>
            <person name="Chang Q.C."/>
            <person name="Ding S.J."/>
            <person name="Wang X.J."/>
            <person name="Zhu J.G."/>
            <person name="Ruan X.D."/>
            <person name="Zhao L."/>
            <person name="Wei J.T."/>
            <person name="Ye R.Z."/>
            <person name="Que T.C."/>
            <person name="Du C.H."/>
            <person name="Zhou Y.H."/>
            <person name="Cheng J.X."/>
            <person name="Dai P.F."/>
            <person name="Guo W.B."/>
            <person name="Han X.H."/>
            <person name="Huang E.J."/>
            <person name="Li L.F."/>
            <person name="Wei W."/>
            <person name="Gao Y.C."/>
            <person name="Liu J.Z."/>
            <person name="Shao H.Z."/>
            <person name="Wang X."/>
            <person name="Wang C.C."/>
            <person name="Yang T.C."/>
            <person name="Huo Q.B."/>
            <person name="Li W."/>
            <person name="Chen H.Y."/>
            <person name="Chen S.E."/>
            <person name="Zhou L.G."/>
            <person name="Ni X.B."/>
            <person name="Tian J.H."/>
            <person name="Sheng Y."/>
            <person name="Liu T."/>
            <person name="Pan Y.S."/>
            <person name="Xia L.Y."/>
            <person name="Li J."/>
            <person name="Zhao F."/>
            <person name="Cao W.C."/>
        </authorList>
    </citation>
    <scope>NUCLEOTIDE SEQUENCE [LARGE SCALE GENOMIC DNA]</scope>
    <source>
        <strain evidence="10">HaeL-2018</strain>
    </source>
</reference>
<dbReference type="AlphaFoldDB" id="A0A9J6G354"/>
<dbReference type="OMA" id="ICSDYTC"/>
<keyword evidence="11" id="KW-1185">Reference proteome</keyword>
<dbReference type="Pfam" id="PF07714">
    <property type="entry name" value="PK_Tyr_Ser-Thr"/>
    <property type="match status" value="1"/>
</dbReference>
<keyword evidence="5" id="KW-0067">ATP-binding</keyword>
<dbReference type="Proteomes" id="UP000821853">
    <property type="component" value="Chromosome 3"/>
</dbReference>
<dbReference type="PROSITE" id="PS00108">
    <property type="entry name" value="PROTEIN_KINASE_ST"/>
    <property type="match status" value="1"/>
</dbReference>
<dbReference type="FunFam" id="3.30.200.20:FF:000220">
    <property type="entry name" value="mitogen-activated protein kinase kinase kinase 20 isoform X1"/>
    <property type="match status" value="1"/>
</dbReference>
<feature type="region of interest" description="Disordered" evidence="7">
    <location>
        <begin position="752"/>
        <end position="771"/>
    </location>
</feature>
<dbReference type="SMART" id="SM00220">
    <property type="entry name" value="S_TKc"/>
    <property type="match status" value="1"/>
</dbReference>
<dbReference type="PROSITE" id="PS50011">
    <property type="entry name" value="PROTEIN_KINASE_DOM"/>
    <property type="match status" value="1"/>
</dbReference>
<feature type="compositionally biased region" description="Polar residues" evidence="7">
    <location>
        <begin position="13"/>
        <end position="43"/>
    </location>
</feature>
<dbReference type="InterPro" id="IPR011009">
    <property type="entry name" value="Kinase-like_dom_sf"/>
</dbReference>
<dbReference type="InterPro" id="IPR000719">
    <property type="entry name" value="Prot_kinase_dom"/>
</dbReference>
<dbReference type="SUPFAM" id="SSF56112">
    <property type="entry name" value="Protein kinase-like (PK-like)"/>
    <property type="match status" value="1"/>
</dbReference>